<protein>
    <submittedName>
        <fullName evidence="1">Uncharacterized protein</fullName>
    </submittedName>
</protein>
<dbReference type="RefSeq" id="WP_163052512.1">
    <property type="nucleotide sequence ID" value="NZ_AP019695.1"/>
</dbReference>
<gene>
    <name evidence="1" type="ORF">Aargi30884_27600</name>
</gene>
<dbReference type="KEGG" id="aarg:Aargi30884_27600"/>
<reference evidence="2" key="1">
    <citation type="submission" date="2019-05" db="EMBL/GenBank/DDBJ databases">
        <title>Complete genome sequencing of Absiella argi strain JCM 30884.</title>
        <authorList>
            <person name="Sakamoto M."/>
            <person name="Murakami T."/>
            <person name="Mori H."/>
        </authorList>
    </citation>
    <scope>NUCLEOTIDE SEQUENCE [LARGE SCALE GENOMIC DNA]</scope>
    <source>
        <strain evidence="2">JCM 30884</strain>
    </source>
</reference>
<evidence type="ECO:0000313" key="2">
    <source>
        <dbReference type="Proteomes" id="UP000464754"/>
    </source>
</evidence>
<dbReference type="AlphaFoldDB" id="A0A6N4TMB1"/>
<keyword evidence="2" id="KW-1185">Reference proteome</keyword>
<dbReference type="EMBL" id="AP019695">
    <property type="protein sequence ID" value="BBK23857.1"/>
    <property type="molecule type" value="Genomic_DNA"/>
</dbReference>
<organism evidence="1 2">
    <name type="scientific">Amedibacterium intestinale</name>
    <dbReference type="NCBI Taxonomy" id="2583452"/>
    <lineage>
        <taxon>Bacteria</taxon>
        <taxon>Bacillati</taxon>
        <taxon>Bacillota</taxon>
        <taxon>Erysipelotrichia</taxon>
        <taxon>Erysipelotrichales</taxon>
        <taxon>Erysipelotrichaceae</taxon>
        <taxon>Amedibacterium</taxon>
    </lineage>
</organism>
<evidence type="ECO:0000313" key="1">
    <source>
        <dbReference type="EMBL" id="BBK23857.1"/>
    </source>
</evidence>
<dbReference type="Proteomes" id="UP000464754">
    <property type="component" value="Chromosome"/>
</dbReference>
<proteinExistence type="predicted"/>
<name>A0A6N4TMB1_9FIRM</name>
<accession>A0A6N4TMB1</accession>
<sequence>MKTRNQDIAMMILEKLNPNNRISIYYSSEADSIDVYRFINDKESEGRHLSYLADDHEACTFYEEVVEWIDSEENDVIENIDYQQELFAEHEEF</sequence>